<keyword evidence="1" id="KW-0863">Zinc-finger</keyword>
<keyword evidence="1" id="KW-0862">Zinc</keyword>
<feature type="region of interest" description="Disordered" evidence="3">
    <location>
        <begin position="469"/>
        <end position="523"/>
    </location>
</feature>
<dbReference type="EMBL" id="OW152830">
    <property type="protein sequence ID" value="CAH2048627.1"/>
    <property type="molecule type" value="Genomic_DNA"/>
</dbReference>
<feature type="region of interest" description="Disordered" evidence="3">
    <location>
        <begin position="248"/>
        <end position="280"/>
    </location>
</feature>
<evidence type="ECO:0000313" key="5">
    <source>
        <dbReference type="EMBL" id="CAH2048627.1"/>
    </source>
</evidence>
<evidence type="ECO:0000256" key="3">
    <source>
        <dbReference type="SAM" id="MobiDB-lite"/>
    </source>
</evidence>
<dbReference type="InterPro" id="IPR036875">
    <property type="entry name" value="Znf_CCHC_sf"/>
</dbReference>
<gene>
    <name evidence="5" type="ORF">IPOD504_LOCUS6234</name>
</gene>
<feature type="domain" description="CCHC-type" evidence="4">
    <location>
        <begin position="217"/>
        <end position="230"/>
    </location>
</feature>
<keyword evidence="1" id="KW-0479">Metal-binding</keyword>
<proteinExistence type="predicted"/>
<reference evidence="5" key="1">
    <citation type="submission" date="2022-03" db="EMBL/GenBank/DDBJ databases">
        <authorList>
            <person name="Martin H S."/>
        </authorList>
    </citation>
    <scope>NUCLEOTIDE SEQUENCE</scope>
</reference>
<dbReference type="SUPFAM" id="SSF57756">
    <property type="entry name" value="Retrovirus zinc finger-like domains"/>
    <property type="match status" value="1"/>
</dbReference>
<organism evidence="5 6">
    <name type="scientific">Iphiclides podalirius</name>
    <name type="common">scarce swallowtail</name>
    <dbReference type="NCBI Taxonomy" id="110791"/>
    <lineage>
        <taxon>Eukaryota</taxon>
        <taxon>Metazoa</taxon>
        <taxon>Ecdysozoa</taxon>
        <taxon>Arthropoda</taxon>
        <taxon>Hexapoda</taxon>
        <taxon>Insecta</taxon>
        <taxon>Pterygota</taxon>
        <taxon>Neoptera</taxon>
        <taxon>Endopterygota</taxon>
        <taxon>Lepidoptera</taxon>
        <taxon>Glossata</taxon>
        <taxon>Ditrysia</taxon>
        <taxon>Papilionoidea</taxon>
        <taxon>Papilionidae</taxon>
        <taxon>Papilioninae</taxon>
        <taxon>Iphiclides</taxon>
    </lineage>
</organism>
<dbReference type="Proteomes" id="UP000837857">
    <property type="component" value="Chromosome 18"/>
</dbReference>
<dbReference type="SMART" id="SM00343">
    <property type="entry name" value="ZnF_C2HC"/>
    <property type="match status" value="2"/>
</dbReference>
<dbReference type="PROSITE" id="PS50158">
    <property type="entry name" value="ZF_CCHC"/>
    <property type="match status" value="1"/>
</dbReference>
<feature type="non-terminal residue" evidence="5">
    <location>
        <position position="1"/>
    </location>
</feature>
<sequence length="523" mass="57305">MKSIIQNGSIHNDAMCRLCGRPTTAAVVITLQHDAVEKGVTYSDVLTKARQRLDLTALNIPAGLKIRQAATGARVLELPAGVTSEAADSFAAKLREVLAGEARIARPVKCADLRLTGLDDSVTRDQVLAAIVAAAACPLDHVKADEIREGRRGTGCIWVQCPVAATKVLVSARSMRIGWSYVHVESLEPRRMKCFRCLEIGHTRLQCTSEVDRSDICYRCSAPGHKATACLAKPHCAVCAVAGRPAEHSVGAKGCSPPKKGKKTGRTPASQQVDRDSSRQEEIGMQLVPAFPAMASTFPRWALAGLDVDLLKEAAIVESWSSPPPGTTDEQAMCFRSAITRVCDACMVRVRQRPQKRQVYWWSPDIADLRRRCVAARRKFQRQRRRRPRNEELNDHLQRAYNEAKKSLQLAILRAKDTACGELLAGLDRDPWGRPYRATRGKLGRGPPPAESISPERLDTVLEALFPAPTGVIPPVPEPETTEEVPLVSEGNKKKSQGPGQTRPVRRMTQDVGGYSVQEVTPF</sequence>
<keyword evidence="6" id="KW-1185">Reference proteome</keyword>
<accession>A0ABN8I5G5</accession>
<evidence type="ECO:0000313" key="6">
    <source>
        <dbReference type="Proteomes" id="UP000837857"/>
    </source>
</evidence>
<evidence type="ECO:0000256" key="2">
    <source>
        <dbReference type="SAM" id="Coils"/>
    </source>
</evidence>
<protein>
    <recommendedName>
        <fullName evidence="4">CCHC-type domain-containing protein</fullName>
    </recommendedName>
</protein>
<dbReference type="InterPro" id="IPR001878">
    <property type="entry name" value="Znf_CCHC"/>
</dbReference>
<evidence type="ECO:0000259" key="4">
    <source>
        <dbReference type="PROSITE" id="PS50158"/>
    </source>
</evidence>
<feature type="coiled-coil region" evidence="2">
    <location>
        <begin position="366"/>
        <end position="410"/>
    </location>
</feature>
<dbReference type="Gene3D" id="4.10.60.10">
    <property type="entry name" value="Zinc finger, CCHC-type"/>
    <property type="match status" value="1"/>
</dbReference>
<evidence type="ECO:0000256" key="1">
    <source>
        <dbReference type="PROSITE-ProRule" id="PRU00047"/>
    </source>
</evidence>
<name>A0ABN8I5G5_9NEOP</name>
<keyword evidence="2" id="KW-0175">Coiled coil</keyword>